<reference evidence="10 11" key="1">
    <citation type="submission" date="2023-04" db="EMBL/GenBank/DDBJ databases">
        <title>Genome of Basidiobolus ranarum AG-B5.</title>
        <authorList>
            <person name="Stajich J.E."/>
            <person name="Carter-House D."/>
            <person name="Gryganskyi A."/>
        </authorList>
    </citation>
    <scope>NUCLEOTIDE SEQUENCE [LARGE SCALE GENOMIC DNA]</scope>
    <source>
        <strain evidence="10 11">AG-B5</strain>
    </source>
</reference>
<comment type="similarity">
    <text evidence="5">In the N-terminal section; belongs to the long-chain O-acyltransferase family.</text>
</comment>
<feature type="domain" description="O-acyltransferase WSD1-like N-terminal" evidence="8">
    <location>
        <begin position="18"/>
        <end position="264"/>
    </location>
</feature>
<comment type="pathway">
    <text evidence="1">Glycerolipid metabolism; triacylglycerol biosynthesis.</text>
</comment>
<accession>A0ABR2WN64</accession>
<dbReference type="InterPro" id="IPR045034">
    <property type="entry name" value="O-acyltransferase_WSD1-like"/>
</dbReference>
<evidence type="ECO:0000259" key="9">
    <source>
        <dbReference type="Pfam" id="PF06974"/>
    </source>
</evidence>
<feature type="domain" description="O-acyltransferase WSD1 C-terminal" evidence="9">
    <location>
        <begin position="305"/>
        <end position="428"/>
    </location>
</feature>
<protein>
    <recommendedName>
        <fullName evidence="12">Diacylglycerol O-acyltransferase</fullName>
    </recommendedName>
</protein>
<evidence type="ECO:0000256" key="7">
    <source>
        <dbReference type="ARBA" id="ARBA00048109"/>
    </source>
</evidence>
<evidence type="ECO:0000256" key="5">
    <source>
        <dbReference type="ARBA" id="ARBA00024360"/>
    </source>
</evidence>
<dbReference type="InterPro" id="IPR023213">
    <property type="entry name" value="CAT-like_dom_sf"/>
</dbReference>
<comment type="catalytic activity">
    <reaction evidence="6">
        <text>a long chain fatty alcohol + a fatty acyl-CoA = a long-chain alcohol wax ester + CoA</text>
        <dbReference type="Rhea" id="RHEA:38443"/>
        <dbReference type="ChEBI" id="CHEBI:17135"/>
        <dbReference type="ChEBI" id="CHEBI:57287"/>
        <dbReference type="ChEBI" id="CHEBI:77636"/>
        <dbReference type="ChEBI" id="CHEBI:235323"/>
        <dbReference type="EC" id="2.3.1.75"/>
    </reaction>
</comment>
<dbReference type="SUPFAM" id="SSF52777">
    <property type="entry name" value="CoA-dependent acyltransferases"/>
    <property type="match status" value="1"/>
</dbReference>
<evidence type="ECO:0000256" key="1">
    <source>
        <dbReference type="ARBA" id="ARBA00004771"/>
    </source>
</evidence>
<comment type="pathway">
    <text evidence="2">Lipid metabolism.</text>
</comment>
<dbReference type="PANTHER" id="PTHR31650">
    <property type="entry name" value="O-ACYLTRANSFERASE (WSD1-LIKE) FAMILY PROTEIN"/>
    <property type="match status" value="1"/>
</dbReference>
<keyword evidence="3" id="KW-0808">Transferase</keyword>
<dbReference type="Pfam" id="PF03007">
    <property type="entry name" value="WS_DGAT_cat"/>
    <property type="match status" value="1"/>
</dbReference>
<evidence type="ECO:0000256" key="3">
    <source>
        <dbReference type="ARBA" id="ARBA00022679"/>
    </source>
</evidence>
<proteinExistence type="inferred from homology"/>
<evidence type="ECO:0000259" key="8">
    <source>
        <dbReference type="Pfam" id="PF03007"/>
    </source>
</evidence>
<sequence length="460" mass="52110">MGAKLETLNEMPLSPNYLTPMDVIFQHLETERHPMTCTSIWTFKDSLDKEKVTEEFRSMVEKIPKFRQTIRSRGNFKMPEWIDCKDFNLENHLHFITLTDGTKEDVAAIGAQHFTTLDANKPLWNAYVVHGLKGDGSALIVQAHHSLSDGIGFLYCTLSLTSARDIKYSHKKSAATEKKPMTLQRAFEMLYVLMVQLMLIFFNFTKLFFWELNQLVQTHIVIRKSLPVDIKKDSFNKTMNWSEPVDLEDVKYLRKVYSCTVNDILTTILTLAIRNYLAERDLLNDKTFRFLIPVSVRKAGDLSMSNKVGGSSLFVPIHSSDPAKLLKSIQFNMNCAKNSIEPSASCNVLSNFTYLPASWYIPLCRWYANQYTGVFTNIPGPQQSLEFAGSQIEDYVVYPPQTGPGGLGMGVISYNNKVVISIVTDETAQTAGLAKGIAAQYRVECDKILRECQESPKSNE</sequence>
<evidence type="ECO:0008006" key="12">
    <source>
        <dbReference type="Google" id="ProtNLM"/>
    </source>
</evidence>
<evidence type="ECO:0000256" key="6">
    <source>
        <dbReference type="ARBA" id="ARBA00047604"/>
    </source>
</evidence>
<evidence type="ECO:0000256" key="2">
    <source>
        <dbReference type="ARBA" id="ARBA00005189"/>
    </source>
</evidence>
<dbReference type="InterPro" id="IPR009721">
    <property type="entry name" value="O-acyltransferase_WSD1_C"/>
</dbReference>
<dbReference type="Pfam" id="PF06974">
    <property type="entry name" value="WS_DGAT_C"/>
    <property type="match status" value="1"/>
</dbReference>
<dbReference type="EMBL" id="JASJQH010000792">
    <property type="protein sequence ID" value="KAK9762896.1"/>
    <property type="molecule type" value="Genomic_DNA"/>
</dbReference>
<dbReference type="InterPro" id="IPR004255">
    <property type="entry name" value="O-acyltransferase_WSD1_N"/>
</dbReference>
<dbReference type="PANTHER" id="PTHR31650:SF1">
    <property type="entry name" value="WAX ESTER SYNTHASE_DIACYLGLYCEROL ACYLTRANSFERASE 4-RELATED"/>
    <property type="match status" value="1"/>
</dbReference>
<comment type="caution">
    <text evidence="10">The sequence shown here is derived from an EMBL/GenBank/DDBJ whole genome shotgun (WGS) entry which is preliminary data.</text>
</comment>
<dbReference type="Gene3D" id="3.30.559.10">
    <property type="entry name" value="Chloramphenicol acetyltransferase-like domain"/>
    <property type="match status" value="1"/>
</dbReference>
<evidence type="ECO:0000256" key="4">
    <source>
        <dbReference type="ARBA" id="ARBA00023315"/>
    </source>
</evidence>
<evidence type="ECO:0000313" key="11">
    <source>
        <dbReference type="Proteomes" id="UP001479436"/>
    </source>
</evidence>
<name>A0ABR2WN64_9FUNG</name>
<dbReference type="Proteomes" id="UP001479436">
    <property type="component" value="Unassembled WGS sequence"/>
</dbReference>
<evidence type="ECO:0000313" key="10">
    <source>
        <dbReference type="EMBL" id="KAK9762896.1"/>
    </source>
</evidence>
<gene>
    <name evidence="10" type="ORF">K7432_010908</name>
</gene>
<keyword evidence="11" id="KW-1185">Reference proteome</keyword>
<comment type="catalytic activity">
    <reaction evidence="7">
        <text>an acyl-CoA + a 1,2-diacyl-sn-glycerol = a triacyl-sn-glycerol + CoA</text>
        <dbReference type="Rhea" id="RHEA:10868"/>
        <dbReference type="ChEBI" id="CHEBI:17815"/>
        <dbReference type="ChEBI" id="CHEBI:57287"/>
        <dbReference type="ChEBI" id="CHEBI:58342"/>
        <dbReference type="ChEBI" id="CHEBI:64615"/>
        <dbReference type="EC" id="2.3.1.20"/>
    </reaction>
</comment>
<organism evidence="10 11">
    <name type="scientific">Basidiobolus ranarum</name>
    <dbReference type="NCBI Taxonomy" id="34480"/>
    <lineage>
        <taxon>Eukaryota</taxon>
        <taxon>Fungi</taxon>
        <taxon>Fungi incertae sedis</taxon>
        <taxon>Zoopagomycota</taxon>
        <taxon>Entomophthoromycotina</taxon>
        <taxon>Basidiobolomycetes</taxon>
        <taxon>Basidiobolales</taxon>
        <taxon>Basidiobolaceae</taxon>
        <taxon>Basidiobolus</taxon>
    </lineage>
</organism>
<keyword evidence="4" id="KW-0012">Acyltransferase</keyword>